<reference evidence="1" key="1">
    <citation type="journal article" date="2014" name="Front. Microbiol.">
        <title>High frequency of phylogenetically diverse reductive dehalogenase-homologous genes in deep subseafloor sedimentary metagenomes.</title>
        <authorList>
            <person name="Kawai M."/>
            <person name="Futagami T."/>
            <person name="Toyoda A."/>
            <person name="Takaki Y."/>
            <person name="Nishi S."/>
            <person name="Hori S."/>
            <person name="Arai W."/>
            <person name="Tsubouchi T."/>
            <person name="Morono Y."/>
            <person name="Uchiyama I."/>
            <person name="Ito T."/>
            <person name="Fujiyama A."/>
            <person name="Inagaki F."/>
            <person name="Takami H."/>
        </authorList>
    </citation>
    <scope>NUCLEOTIDE SEQUENCE</scope>
    <source>
        <strain evidence="1">Expedition CK06-06</strain>
    </source>
</reference>
<dbReference type="EMBL" id="BARU01035579">
    <property type="protein sequence ID" value="GAH82142.1"/>
    <property type="molecule type" value="Genomic_DNA"/>
</dbReference>
<proteinExistence type="predicted"/>
<sequence>DLADIECKFLRDENFMDIVNQIAQGSLDNFTFSLTLIGKKSKVALLRELKNES</sequence>
<name>X1IKA8_9ZZZZ</name>
<comment type="caution">
    <text evidence="1">The sequence shown here is derived from an EMBL/GenBank/DDBJ whole genome shotgun (WGS) entry which is preliminary data.</text>
</comment>
<organism evidence="1">
    <name type="scientific">marine sediment metagenome</name>
    <dbReference type="NCBI Taxonomy" id="412755"/>
    <lineage>
        <taxon>unclassified sequences</taxon>
        <taxon>metagenomes</taxon>
        <taxon>ecological metagenomes</taxon>
    </lineage>
</organism>
<feature type="non-terminal residue" evidence="1">
    <location>
        <position position="1"/>
    </location>
</feature>
<gene>
    <name evidence="1" type="ORF">S03H2_55668</name>
</gene>
<evidence type="ECO:0000313" key="1">
    <source>
        <dbReference type="EMBL" id="GAH82142.1"/>
    </source>
</evidence>
<accession>X1IKA8</accession>
<protein>
    <submittedName>
        <fullName evidence="1">Uncharacterized protein</fullName>
    </submittedName>
</protein>
<dbReference type="AlphaFoldDB" id="X1IKA8"/>